<dbReference type="EMBL" id="JAHLKM010000001">
    <property type="protein sequence ID" value="MCQ4331895.1"/>
    <property type="molecule type" value="Genomic_DNA"/>
</dbReference>
<keyword evidence="3" id="KW-1185">Reference proteome</keyword>
<evidence type="ECO:0000313" key="2">
    <source>
        <dbReference type="EMBL" id="MCQ4331895.1"/>
    </source>
</evidence>
<feature type="domain" description="Cupin type-2" evidence="1">
    <location>
        <begin position="33"/>
        <end position="103"/>
    </location>
</feature>
<dbReference type="Proteomes" id="UP001139494">
    <property type="component" value="Unassembled WGS sequence"/>
</dbReference>
<sequence length="115" mass="12993">MDQVDLKSDQLVEAEDGLYLQQLASGENMSVQYVLFEPGAKAPMHKHPHEQAGYILQGTPTFRIGEEKEEFTLGPHQSYDLPGETYHEVENEGDVPVRNIDIFSPSRGHPAWKDE</sequence>
<dbReference type="InterPro" id="IPR014710">
    <property type="entry name" value="RmlC-like_jellyroll"/>
</dbReference>
<dbReference type="Gene3D" id="2.60.120.10">
    <property type="entry name" value="Jelly Rolls"/>
    <property type="match status" value="1"/>
</dbReference>
<dbReference type="SUPFAM" id="SSF51182">
    <property type="entry name" value="RmlC-like cupins"/>
    <property type="match status" value="1"/>
</dbReference>
<dbReference type="PANTHER" id="PTHR40112">
    <property type="entry name" value="H2HPP ISOMERASE"/>
    <property type="match status" value="1"/>
</dbReference>
<gene>
    <name evidence="2" type="ORF">KM295_00030</name>
</gene>
<proteinExistence type="predicted"/>
<evidence type="ECO:0000259" key="1">
    <source>
        <dbReference type="Pfam" id="PF07883"/>
    </source>
</evidence>
<dbReference type="AlphaFoldDB" id="A0A9R1CQ40"/>
<dbReference type="InterPro" id="IPR052535">
    <property type="entry name" value="Bacilysin_H2HPP_isomerase"/>
</dbReference>
<organism evidence="2 3">
    <name type="scientific">Natronomonas aquatica</name>
    <dbReference type="NCBI Taxonomy" id="2841590"/>
    <lineage>
        <taxon>Archaea</taxon>
        <taxon>Methanobacteriati</taxon>
        <taxon>Methanobacteriota</taxon>
        <taxon>Stenosarchaea group</taxon>
        <taxon>Halobacteria</taxon>
        <taxon>Halobacteriales</taxon>
        <taxon>Natronomonadaceae</taxon>
        <taxon>Natronomonas</taxon>
    </lineage>
</organism>
<name>A0A9R1CQ40_9EURY</name>
<accession>A0A9R1CQ40</accession>
<dbReference type="Pfam" id="PF07883">
    <property type="entry name" value="Cupin_2"/>
    <property type="match status" value="1"/>
</dbReference>
<evidence type="ECO:0000313" key="3">
    <source>
        <dbReference type="Proteomes" id="UP001139494"/>
    </source>
</evidence>
<dbReference type="InterPro" id="IPR013096">
    <property type="entry name" value="Cupin_2"/>
</dbReference>
<reference evidence="2" key="1">
    <citation type="journal article" date="2023" name="Front. Microbiol.">
        <title>Genomic-based phylogenetic and metabolic analyses of the genus Natronomonas, and description of Natronomonas aquatica sp. nov.</title>
        <authorList>
            <person name="Garcia-Roldan A."/>
            <person name="Duran-Viseras A."/>
            <person name="de la Haba R.R."/>
            <person name="Corral P."/>
            <person name="Sanchez-Porro C."/>
            <person name="Ventosa A."/>
        </authorList>
    </citation>
    <scope>NUCLEOTIDE SEQUENCE</scope>
    <source>
        <strain evidence="2">F2-12</strain>
    </source>
</reference>
<comment type="caution">
    <text evidence="2">The sequence shown here is derived from an EMBL/GenBank/DDBJ whole genome shotgun (WGS) entry which is preliminary data.</text>
</comment>
<dbReference type="PANTHER" id="PTHR40112:SF1">
    <property type="entry name" value="H2HPP ISOMERASE"/>
    <property type="match status" value="1"/>
</dbReference>
<dbReference type="CDD" id="cd02238">
    <property type="entry name" value="cupin_KdgF"/>
    <property type="match status" value="1"/>
</dbReference>
<dbReference type="InterPro" id="IPR011051">
    <property type="entry name" value="RmlC_Cupin_sf"/>
</dbReference>
<dbReference type="RefSeq" id="WP_256027687.1">
    <property type="nucleotide sequence ID" value="NZ_JAHLKM010000001.1"/>
</dbReference>
<protein>
    <submittedName>
        <fullName evidence="2">Cupin domain-containing protein</fullName>
    </submittedName>
</protein>